<accession>A0ABY7FV64</accession>
<organism evidence="2 3">
    <name type="scientific">Mya arenaria</name>
    <name type="common">Soft-shell clam</name>
    <dbReference type="NCBI Taxonomy" id="6604"/>
    <lineage>
        <taxon>Eukaryota</taxon>
        <taxon>Metazoa</taxon>
        <taxon>Spiralia</taxon>
        <taxon>Lophotrochozoa</taxon>
        <taxon>Mollusca</taxon>
        <taxon>Bivalvia</taxon>
        <taxon>Autobranchia</taxon>
        <taxon>Heteroconchia</taxon>
        <taxon>Euheterodonta</taxon>
        <taxon>Imparidentia</taxon>
        <taxon>Neoheterodontei</taxon>
        <taxon>Myida</taxon>
        <taxon>Myoidea</taxon>
        <taxon>Myidae</taxon>
        <taxon>Mya</taxon>
    </lineage>
</organism>
<reference evidence="2" key="1">
    <citation type="submission" date="2022-11" db="EMBL/GenBank/DDBJ databases">
        <title>Centuries of genome instability and evolution in soft-shell clam transmissible cancer (bioRxiv).</title>
        <authorList>
            <person name="Hart S.F.M."/>
            <person name="Yonemitsu M.A."/>
            <person name="Giersch R.M."/>
            <person name="Beal B.F."/>
            <person name="Arriagada G."/>
            <person name="Davis B.W."/>
            <person name="Ostrander E.A."/>
            <person name="Goff S.P."/>
            <person name="Metzger M.J."/>
        </authorList>
    </citation>
    <scope>NUCLEOTIDE SEQUENCE</scope>
    <source>
        <strain evidence="2">MELC-2E11</strain>
        <tissue evidence="2">Siphon/mantle</tissue>
    </source>
</reference>
<dbReference type="Pfam" id="PF07486">
    <property type="entry name" value="Hydrolase_2"/>
    <property type="match status" value="1"/>
</dbReference>
<feature type="non-terminal residue" evidence="2">
    <location>
        <position position="156"/>
    </location>
</feature>
<name>A0ABY7FV64_MYAAR</name>
<dbReference type="InterPro" id="IPR042047">
    <property type="entry name" value="SleB_dom1"/>
</dbReference>
<feature type="domain" description="Cell wall hydrolase SleB" evidence="1">
    <location>
        <begin position="20"/>
        <end position="143"/>
    </location>
</feature>
<proteinExistence type="predicted"/>
<dbReference type="EMBL" id="CP111025">
    <property type="protein sequence ID" value="WAR26110.1"/>
    <property type="molecule type" value="Genomic_DNA"/>
</dbReference>
<sequence length="156" mass="17159">INGPEEIDLTARIVFGEARGECIEEQLALAYSIANRVNHTGYPDTIEGVIGKMYKKGRVHEYNTLDNHNHNSSFEEARMQHTAAYNLTIGVSVAAICQCKPDPTNGATDFCVPDPSKGSCSATEDNKYYHSVNNIRIGQHMFASRAQVDSVQLIGK</sequence>
<evidence type="ECO:0000259" key="1">
    <source>
        <dbReference type="Pfam" id="PF07486"/>
    </source>
</evidence>
<protein>
    <submittedName>
        <fullName evidence="2">SLEB-like protein</fullName>
    </submittedName>
</protein>
<dbReference type="Gene3D" id="1.10.10.2520">
    <property type="entry name" value="Cell wall hydrolase SleB, domain 1"/>
    <property type="match status" value="1"/>
</dbReference>
<dbReference type="InterPro" id="IPR011105">
    <property type="entry name" value="Cell_wall_hydrolase_SleB"/>
</dbReference>
<keyword evidence="3" id="KW-1185">Reference proteome</keyword>
<evidence type="ECO:0000313" key="3">
    <source>
        <dbReference type="Proteomes" id="UP001164746"/>
    </source>
</evidence>
<evidence type="ECO:0000313" key="2">
    <source>
        <dbReference type="EMBL" id="WAR26110.1"/>
    </source>
</evidence>
<gene>
    <name evidence="2" type="ORF">MAR_011814</name>
</gene>
<dbReference type="Proteomes" id="UP001164746">
    <property type="component" value="Chromosome 14"/>
</dbReference>